<gene>
    <name evidence="2" type="ORF">ADEAN_000089800</name>
</gene>
<dbReference type="InterPro" id="IPR036310">
    <property type="entry name" value="Smp-1-like_sf"/>
</dbReference>
<dbReference type="EMBL" id="LR877145">
    <property type="protein sequence ID" value="CAD2213457.1"/>
    <property type="molecule type" value="Genomic_DNA"/>
</dbReference>
<dbReference type="PANTHER" id="PTHR47047">
    <property type="entry name" value="PUTATIVE-RELATED-RELATED"/>
    <property type="match status" value="1"/>
</dbReference>
<dbReference type="VEuPathDB" id="TriTrypDB:ADEAN_000089800"/>
<dbReference type="OrthoDB" id="262886at2759"/>
<evidence type="ECO:0000313" key="3">
    <source>
        <dbReference type="Proteomes" id="UP000515908"/>
    </source>
</evidence>
<dbReference type="Pfam" id="PF09149">
    <property type="entry name" value="DUF1935"/>
    <property type="match status" value="1"/>
</dbReference>
<dbReference type="Proteomes" id="UP000515908">
    <property type="component" value="Chromosome 01"/>
</dbReference>
<protein>
    <recommendedName>
        <fullName evidence="1">DUF1935 domain-containing protein</fullName>
    </recommendedName>
</protein>
<evidence type="ECO:0000259" key="1">
    <source>
        <dbReference type="Pfam" id="PF09149"/>
    </source>
</evidence>
<name>A0A7G2C407_9TRYP</name>
<dbReference type="InterPro" id="IPR013780">
    <property type="entry name" value="Glyco_hydro_b"/>
</dbReference>
<dbReference type="AlphaFoldDB" id="A0A7G2C407"/>
<dbReference type="PANTHER" id="PTHR47047:SF8">
    <property type="entry name" value="CYSTEINE PEPTIDASE, PUTATIVE-RELATED"/>
    <property type="match status" value="1"/>
</dbReference>
<accession>A0A7G2C407</accession>
<keyword evidence="3" id="KW-1185">Reference proteome</keyword>
<reference evidence="2 3" key="1">
    <citation type="submission" date="2020-08" db="EMBL/GenBank/DDBJ databases">
        <authorList>
            <person name="Newling K."/>
            <person name="Davey J."/>
            <person name="Forrester S."/>
        </authorList>
    </citation>
    <scope>NUCLEOTIDE SEQUENCE [LARGE SCALE GENOMIC DNA]</scope>
    <source>
        <strain evidence="3">Crithidia deanei Carvalho (ATCC PRA-265)</strain>
    </source>
</reference>
<evidence type="ECO:0000313" key="2">
    <source>
        <dbReference type="EMBL" id="CAD2213457.1"/>
    </source>
</evidence>
<proteinExistence type="predicted"/>
<dbReference type="SUPFAM" id="SSF101601">
    <property type="entry name" value="Smp-1-like"/>
    <property type="match status" value="1"/>
</dbReference>
<sequence>MHQSQGGDNAKHEVENTEFLLGGPSVDFPHSKVYRCFEEGNGLLFRLVNEKRHTWAFYNDAKDYVMRVSVTFGNESSVKPLGETTQEMLNEETGHCTLNLTINPGETQPFMRGEYNGFITYYDADPVV</sequence>
<dbReference type="InterPro" id="IPR015232">
    <property type="entry name" value="DUF1935"/>
</dbReference>
<organism evidence="2 3">
    <name type="scientific">Angomonas deanei</name>
    <dbReference type="NCBI Taxonomy" id="59799"/>
    <lineage>
        <taxon>Eukaryota</taxon>
        <taxon>Discoba</taxon>
        <taxon>Euglenozoa</taxon>
        <taxon>Kinetoplastea</taxon>
        <taxon>Metakinetoplastina</taxon>
        <taxon>Trypanosomatida</taxon>
        <taxon>Trypanosomatidae</taxon>
        <taxon>Strigomonadinae</taxon>
        <taxon>Angomonas</taxon>
    </lineage>
</organism>
<feature type="domain" description="DUF1935" evidence="1">
    <location>
        <begin position="19"/>
        <end position="126"/>
    </location>
</feature>
<dbReference type="Gene3D" id="2.60.40.1180">
    <property type="entry name" value="Golgi alpha-mannosidase II"/>
    <property type="match status" value="1"/>
</dbReference>